<protein>
    <recommendedName>
        <fullName evidence="1">Phosphatidate phosphatase APP1 catalytic domain-containing protein</fullName>
    </recommendedName>
</protein>
<dbReference type="Pfam" id="PF09949">
    <property type="entry name" value="APP1_cat"/>
    <property type="match status" value="1"/>
</dbReference>
<dbReference type="Proteomes" id="UP000318081">
    <property type="component" value="Chromosome"/>
</dbReference>
<evidence type="ECO:0000313" key="3">
    <source>
        <dbReference type="Proteomes" id="UP000318081"/>
    </source>
</evidence>
<dbReference type="PANTHER" id="PTHR28208:SF1">
    <property type="entry name" value="FILAMENT ORGANIZATION PROTEIN APP1-LIKE, PUTATIVE (AFU_ORTHOLOGUE AFUA_1G06650)-RELATED"/>
    <property type="match status" value="1"/>
</dbReference>
<dbReference type="InterPro" id="IPR052935">
    <property type="entry name" value="Mg2+_PAP"/>
</dbReference>
<evidence type="ECO:0000313" key="2">
    <source>
        <dbReference type="EMBL" id="QDV88839.1"/>
    </source>
</evidence>
<organism evidence="2 3">
    <name type="scientific">Stieleria magnilauensis</name>
    <dbReference type="NCBI Taxonomy" id="2527963"/>
    <lineage>
        <taxon>Bacteria</taxon>
        <taxon>Pseudomonadati</taxon>
        <taxon>Planctomycetota</taxon>
        <taxon>Planctomycetia</taxon>
        <taxon>Pirellulales</taxon>
        <taxon>Pirellulaceae</taxon>
        <taxon>Stieleria</taxon>
    </lineage>
</organism>
<keyword evidence="3" id="KW-1185">Reference proteome</keyword>
<dbReference type="EMBL" id="CP036432">
    <property type="protein sequence ID" value="QDV88839.1"/>
    <property type="molecule type" value="Genomic_DNA"/>
</dbReference>
<proteinExistence type="predicted"/>
<evidence type="ECO:0000259" key="1">
    <source>
        <dbReference type="Pfam" id="PF09949"/>
    </source>
</evidence>
<name>A0ABX5Y8M8_9BACT</name>
<dbReference type="PANTHER" id="PTHR28208">
    <property type="entry name" value="PHOSPHATIDATE PHOSPHATASE APP1"/>
    <property type="match status" value="1"/>
</dbReference>
<gene>
    <name evidence="2" type="ORF">TBK1r_78740</name>
</gene>
<dbReference type="InterPro" id="IPR019236">
    <property type="entry name" value="APP1_cat"/>
</dbReference>
<dbReference type="RefSeq" id="WP_145221581.1">
    <property type="nucleotide sequence ID" value="NZ_CP036432.1"/>
</dbReference>
<reference evidence="2 3" key="1">
    <citation type="submission" date="2019-02" db="EMBL/GenBank/DDBJ databases">
        <title>Deep-cultivation of Planctomycetes and their phenomic and genomic characterization uncovers novel biology.</title>
        <authorList>
            <person name="Wiegand S."/>
            <person name="Jogler M."/>
            <person name="Boedeker C."/>
            <person name="Pinto D."/>
            <person name="Vollmers J."/>
            <person name="Rivas-Marin E."/>
            <person name="Kohn T."/>
            <person name="Peeters S.H."/>
            <person name="Heuer A."/>
            <person name="Rast P."/>
            <person name="Oberbeckmann S."/>
            <person name="Bunk B."/>
            <person name="Jeske O."/>
            <person name="Meyerdierks A."/>
            <person name="Storesund J.E."/>
            <person name="Kallscheuer N."/>
            <person name="Luecker S."/>
            <person name="Lage O.M."/>
            <person name="Pohl T."/>
            <person name="Merkel B.J."/>
            <person name="Hornburger P."/>
            <person name="Mueller R.-W."/>
            <person name="Bruemmer F."/>
            <person name="Labrenz M."/>
            <person name="Spormann A.M."/>
            <person name="Op den Camp H."/>
            <person name="Overmann J."/>
            <person name="Amann R."/>
            <person name="Jetten M.S.M."/>
            <person name="Mascher T."/>
            <person name="Medema M.H."/>
            <person name="Devos D.P."/>
            <person name="Kaster A.-K."/>
            <person name="Ovreas L."/>
            <person name="Rohde M."/>
            <person name="Galperin M.Y."/>
            <person name="Jogler C."/>
        </authorList>
    </citation>
    <scope>NUCLEOTIDE SEQUENCE [LARGE SCALE GENOMIC DNA]</scope>
    <source>
        <strain evidence="2 3">TBK1r</strain>
    </source>
</reference>
<sequence>MPNPAKSLALVIPLAVAMTWVIGREPDSGTLSPSTLNADEEILFYPTYGRFDEQAQVWRFDVHGKVFEPEDGSFKRALLIATLKSSMRGNVEIDKDAFLSDRIRPFLVDNERGKSVTIDVAGNQFAAGVSAANGHFRRSLVCDAAGLGVGPQDIGAPQSRVLTFTAVLPSRDSRSFNGRIHLIAPRGVSLISDIDDTIKHSQVTDRSELLQNTFTRAFRAVDGMPELYADLADVGVAFHYVSGSPWQLYPPLQAFFSDQGFPQGTYHLKYFRLTDSSGLGLLSSQRATKLAAIEPLLDSFPDRRFILLGDSGEHDPEIYGQLARDYPDQIAGIFIRNVTASDRMDGRFQTAFEQVPADRWRLFDDASQIRDVVIDLAK</sequence>
<accession>A0ABX5Y8M8</accession>
<feature type="domain" description="Phosphatidate phosphatase APP1 catalytic" evidence="1">
    <location>
        <begin position="188"/>
        <end position="337"/>
    </location>
</feature>